<reference evidence="7" key="1">
    <citation type="journal article" date="2014" name="Int. J. Syst. Evol. Microbiol.">
        <title>Complete genome sequence of Corynebacterium casei LMG S-19264T (=DSM 44701T), isolated from a smear-ripened cheese.</title>
        <authorList>
            <consortium name="US DOE Joint Genome Institute (JGI-PGF)"/>
            <person name="Walter F."/>
            <person name="Albersmeier A."/>
            <person name="Kalinowski J."/>
            <person name="Ruckert C."/>
        </authorList>
    </citation>
    <scope>NUCLEOTIDE SEQUENCE</scope>
    <source>
        <strain evidence="7">CGMCC 4.5737</strain>
    </source>
</reference>
<dbReference type="RefSeq" id="WP_229686316.1">
    <property type="nucleotide sequence ID" value="NZ_BMMK01000010.1"/>
</dbReference>
<dbReference type="GO" id="GO:0071949">
    <property type="term" value="F:FAD binding"/>
    <property type="evidence" value="ECO:0007669"/>
    <property type="project" value="InterPro"/>
</dbReference>
<sequence length="445" mass="48405">MLALRLAGETAADAPTCAAAADDFGHIVHRVPACVVRPASSADVASVVSFAARNRIPVSARGSGHSTNGQSQADSGIVLDMTALRQIHELSRAHVIVDAGISWRSLLTATLPSGMAPPVLTDYLGLSVGGTLSVGGIGGTSHRHGPQTANVLELEVVTGDGGTHTCSASRNPGLFHAVLAGLGQCGVITRATLRLVPAAERVRRYKLYYEDLHALTAEQRSLLDEGRFDFLQGQVQPDDAGGWRHMLEVATFFSPPAEPRDDDLPRDLGYARGFAEIEDLTYFEFLDRLTVGEEYLRATGEWMWPHPWWNVLLPNSEVDAFVESAMAGTTRDDIGENGVVLVYPFPRDRFTTPLLRVPAEPLVFLFTLLRFASPADPTAVERMTRSNRELHERARSVGGCRYPVGTVPFGPDDWRAHFGATWDDLVRAKSEYDPQRILAPGQGIF</sequence>
<evidence type="ECO:0000313" key="8">
    <source>
        <dbReference type="Proteomes" id="UP000637578"/>
    </source>
</evidence>
<keyword evidence="3" id="KW-0285">Flavoprotein</keyword>
<comment type="cofactor">
    <cofactor evidence="1">
        <name>FAD</name>
        <dbReference type="ChEBI" id="CHEBI:57692"/>
    </cofactor>
</comment>
<dbReference type="PROSITE" id="PS51387">
    <property type="entry name" value="FAD_PCMH"/>
    <property type="match status" value="1"/>
</dbReference>
<organism evidence="7 8">
    <name type="scientific">Longimycelium tulufanense</name>
    <dbReference type="NCBI Taxonomy" id="907463"/>
    <lineage>
        <taxon>Bacteria</taxon>
        <taxon>Bacillati</taxon>
        <taxon>Actinomycetota</taxon>
        <taxon>Actinomycetes</taxon>
        <taxon>Pseudonocardiales</taxon>
        <taxon>Pseudonocardiaceae</taxon>
        <taxon>Longimycelium</taxon>
    </lineage>
</organism>
<evidence type="ECO:0000259" key="6">
    <source>
        <dbReference type="PROSITE" id="PS51387"/>
    </source>
</evidence>
<dbReference type="SUPFAM" id="SSF55103">
    <property type="entry name" value="FAD-linked oxidases, C-terminal domain"/>
    <property type="match status" value="1"/>
</dbReference>
<dbReference type="Pfam" id="PF09265">
    <property type="entry name" value="Cytokin-bind"/>
    <property type="match status" value="1"/>
</dbReference>
<dbReference type="InterPro" id="IPR015345">
    <property type="entry name" value="Cytokinin_DH_FAD/cytokin-bd"/>
</dbReference>
<keyword evidence="8" id="KW-1185">Reference proteome</keyword>
<comment type="caution">
    <text evidence="7">The sequence shown here is derived from an EMBL/GenBank/DDBJ whole genome shotgun (WGS) entry which is preliminary data.</text>
</comment>
<evidence type="ECO:0000256" key="2">
    <source>
        <dbReference type="ARBA" id="ARBA00005466"/>
    </source>
</evidence>
<evidence type="ECO:0000256" key="3">
    <source>
        <dbReference type="ARBA" id="ARBA00022630"/>
    </source>
</evidence>
<evidence type="ECO:0000256" key="4">
    <source>
        <dbReference type="ARBA" id="ARBA00022827"/>
    </source>
</evidence>
<dbReference type="GO" id="GO:0009690">
    <property type="term" value="P:cytokinin metabolic process"/>
    <property type="evidence" value="ECO:0007669"/>
    <property type="project" value="InterPro"/>
</dbReference>
<dbReference type="InterPro" id="IPR016164">
    <property type="entry name" value="FAD-linked_Oxase-like_C"/>
</dbReference>
<dbReference type="InterPro" id="IPR016167">
    <property type="entry name" value="FAD-bd_PCMH_sub1"/>
</dbReference>
<dbReference type="EMBL" id="BMMK01000010">
    <property type="protein sequence ID" value="GGM54348.1"/>
    <property type="molecule type" value="Genomic_DNA"/>
</dbReference>
<dbReference type="Gene3D" id="3.30.465.10">
    <property type="match status" value="1"/>
</dbReference>
<dbReference type="InterPro" id="IPR050432">
    <property type="entry name" value="FAD-linked_Oxidoreductases_BP"/>
</dbReference>
<dbReference type="PROSITE" id="PS00862">
    <property type="entry name" value="OX2_COVAL_FAD"/>
    <property type="match status" value="1"/>
</dbReference>
<dbReference type="Gene3D" id="3.40.462.10">
    <property type="entry name" value="FAD-linked oxidases, C-terminal domain"/>
    <property type="match status" value="1"/>
</dbReference>
<evidence type="ECO:0000256" key="1">
    <source>
        <dbReference type="ARBA" id="ARBA00001974"/>
    </source>
</evidence>
<dbReference type="PANTHER" id="PTHR13878:SF127">
    <property type="entry name" value="CYTOKININ DEHYDROGENASE 3"/>
    <property type="match status" value="1"/>
</dbReference>
<dbReference type="GO" id="GO:0019139">
    <property type="term" value="F:cytokinin dehydrogenase activity"/>
    <property type="evidence" value="ECO:0007669"/>
    <property type="project" value="InterPro"/>
</dbReference>
<gene>
    <name evidence="7" type="ORF">GCM10012275_26860</name>
</gene>
<dbReference type="PANTHER" id="PTHR13878">
    <property type="entry name" value="GULONOLACTONE OXIDASE"/>
    <property type="match status" value="1"/>
</dbReference>
<evidence type="ECO:0000313" key="7">
    <source>
        <dbReference type="EMBL" id="GGM54348.1"/>
    </source>
</evidence>
<evidence type="ECO:0000256" key="5">
    <source>
        <dbReference type="ARBA" id="ARBA00023002"/>
    </source>
</evidence>
<reference evidence="7" key="2">
    <citation type="submission" date="2020-09" db="EMBL/GenBank/DDBJ databases">
        <authorList>
            <person name="Sun Q."/>
            <person name="Zhou Y."/>
        </authorList>
    </citation>
    <scope>NUCLEOTIDE SEQUENCE</scope>
    <source>
        <strain evidence="7">CGMCC 4.5737</strain>
    </source>
</reference>
<protein>
    <recommendedName>
        <fullName evidence="6">FAD-binding PCMH-type domain-containing protein</fullName>
    </recommendedName>
</protein>
<dbReference type="InterPro" id="IPR036318">
    <property type="entry name" value="FAD-bd_PCMH-like_sf"/>
</dbReference>
<dbReference type="AlphaFoldDB" id="A0A8J3CCP7"/>
<dbReference type="Gene3D" id="3.30.43.10">
    <property type="entry name" value="Uridine Diphospho-n-acetylenolpyruvylglucosamine Reductase, domain 2"/>
    <property type="match status" value="1"/>
</dbReference>
<dbReference type="SUPFAM" id="SSF56176">
    <property type="entry name" value="FAD-binding/transporter-associated domain-like"/>
    <property type="match status" value="1"/>
</dbReference>
<accession>A0A8J3CCP7</accession>
<dbReference type="InterPro" id="IPR016170">
    <property type="entry name" value="Cytok_DH_C_sf"/>
</dbReference>
<dbReference type="InterPro" id="IPR006094">
    <property type="entry name" value="Oxid_FAD_bind_N"/>
</dbReference>
<keyword evidence="5" id="KW-0560">Oxidoreductase</keyword>
<proteinExistence type="inferred from homology"/>
<feature type="domain" description="FAD-binding PCMH-type" evidence="6">
    <location>
        <begin position="28"/>
        <end position="198"/>
    </location>
</feature>
<dbReference type="InterPro" id="IPR006093">
    <property type="entry name" value="Oxy_OxRdtase_FAD_BS"/>
</dbReference>
<keyword evidence="4" id="KW-0274">FAD</keyword>
<comment type="similarity">
    <text evidence="2">Belongs to the oxygen-dependent FAD-linked oxidoreductase family.</text>
</comment>
<dbReference type="InterPro" id="IPR016166">
    <property type="entry name" value="FAD-bd_PCMH"/>
</dbReference>
<dbReference type="Pfam" id="PF01565">
    <property type="entry name" value="FAD_binding_4"/>
    <property type="match status" value="1"/>
</dbReference>
<dbReference type="Proteomes" id="UP000637578">
    <property type="component" value="Unassembled WGS sequence"/>
</dbReference>
<name>A0A8J3CCP7_9PSEU</name>
<dbReference type="InterPro" id="IPR016169">
    <property type="entry name" value="FAD-bd_PCMH_sub2"/>
</dbReference>